<gene>
    <name evidence="1" type="ORF">BV25DRAFT_1914990</name>
</gene>
<reference evidence="1" key="2">
    <citation type="journal article" date="2022" name="New Phytol.">
        <title>Evolutionary transition to the ectomycorrhizal habit in the genomes of a hyperdiverse lineage of mushroom-forming fungi.</title>
        <authorList>
            <person name="Looney B."/>
            <person name="Miyauchi S."/>
            <person name="Morin E."/>
            <person name="Drula E."/>
            <person name="Courty P.E."/>
            <person name="Kohler A."/>
            <person name="Kuo A."/>
            <person name="LaButti K."/>
            <person name="Pangilinan J."/>
            <person name="Lipzen A."/>
            <person name="Riley R."/>
            <person name="Andreopoulos W."/>
            <person name="He G."/>
            <person name="Johnson J."/>
            <person name="Nolan M."/>
            <person name="Tritt A."/>
            <person name="Barry K.W."/>
            <person name="Grigoriev I.V."/>
            <person name="Nagy L.G."/>
            <person name="Hibbett D."/>
            <person name="Henrissat B."/>
            <person name="Matheny P.B."/>
            <person name="Labbe J."/>
            <person name="Martin F.M."/>
        </authorList>
    </citation>
    <scope>NUCLEOTIDE SEQUENCE</scope>
    <source>
        <strain evidence="1">HHB10654</strain>
    </source>
</reference>
<reference evidence="1" key="1">
    <citation type="submission" date="2021-03" db="EMBL/GenBank/DDBJ databases">
        <authorList>
            <consortium name="DOE Joint Genome Institute"/>
            <person name="Ahrendt S."/>
            <person name="Looney B.P."/>
            <person name="Miyauchi S."/>
            <person name="Morin E."/>
            <person name="Drula E."/>
            <person name="Courty P.E."/>
            <person name="Chicoki N."/>
            <person name="Fauchery L."/>
            <person name="Kohler A."/>
            <person name="Kuo A."/>
            <person name="Labutti K."/>
            <person name="Pangilinan J."/>
            <person name="Lipzen A."/>
            <person name="Riley R."/>
            <person name="Andreopoulos W."/>
            <person name="He G."/>
            <person name="Johnson J."/>
            <person name="Barry K.W."/>
            <person name="Grigoriev I.V."/>
            <person name="Nagy L."/>
            <person name="Hibbett D."/>
            <person name="Henrissat B."/>
            <person name="Matheny P.B."/>
            <person name="Labbe J."/>
            <person name="Martin F."/>
        </authorList>
    </citation>
    <scope>NUCLEOTIDE SEQUENCE</scope>
    <source>
        <strain evidence="1">HHB10654</strain>
    </source>
</reference>
<organism evidence="1 2">
    <name type="scientific">Artomyces pyxidatus</name>
    <dbReference type="NCBI Taxonomy" id="48021"/>
    <lineage>
        <taxon>Eukaryota</taxon>
        <taxon>Fungi</taxon>
        <taxon>Dikarya</taxon>
        <taxon>Basidiomycota</taxon>
        <taxon>Agaricomycotina</taxon>
        <taxon>Agaricomycetes</taxon>
        <taxon>Russulales</taxon>
        <taxon>Auriscalpiaceae</taxon>
        <taxon>Artomyces</taxon>
    </lineage>
</organism>
<evidence type="ECO:0000313" key="2">
    <source>
        <dbReference type="Proteomes" id="UP000814140"/>
    </source>
</evidence>
<evidence type="ECO:0000313" key="1">
    <source>
        <dbReference type="EMBL" id="KAI0063943.1"/>
    </source>
</evidence>
<protein>
    <submittedName>
        <fullName evidence="1">Uncharacterized protein</fullName>
    </submittedName>
</protein>
<accession>A0ACB8T5A6</accession>
<sequence>MAARILNLKDDDLLEILENLDYKSLLACQMSCRRLKTLVAESISLQYTIELAACGMVDGPRGSSTLDVTERLRRLRLYDAAWRHLEWTGHTALPHLVDHLPPLMASRGALLFQTGDVDDDESDVDDDEPKDLLQQISSELRGVKERSIFFPVRTGYNVLLDPSQDLLTSAPVSSHPPPLPHRCQLLSLFTGEAHPLSSALDPCADIGERTLIEICGDHILEAIQPNPDLANWDYYVWNWKTGHIVLTTPSTTYNSSMRQHARFLDNNRILVLETGEWHEGKVGCIHVLSIPSTPPGNIPQRPIHAEPSGHAFMLPKFVQEDPGPLTVFLAYGCPHSESNSGYFHSDPDERLLSIRVDNSWYPRASEGPDHVFIDIPLQTFRSYIATHPLSGDSLTVPWDEWRHGARVTRHDSRPWMGHSDLVSTSGMRRINLRRSGEGSTAVLELLDYHPRRVARAIARQRDGSGEVLFHSDKIEGEVYDDLQTALPCLVKQIPLPDKLVQQSDDEWVISGCLCEDGIIFMTMGPISGSIAMAWEYSF</sequence>
<keyword evidence="2" id="KW-1185">Reference proteome</keyword>
<dbReference type="Proteomes" id="UP000814140">
    <property type="component" value="Unassembled WGS sequence"/>
</dbReference>
<proteinExistence type="predicted"/>
<name>A0ACB8T5A6_9AGAM</name>
<dbReference type="EMBL" id="MU277201">
    <property type="protein sequence ID" value="KAI0063943.1"/>
    <property type="molecule type" value="Genomic_DNA"/>
</dbReference>
<comment type="caution">
    <text evidence="1">The sequence shown here is derived from an EMBL/GenBank/DDBJ whole genome shotgun (WGS) entry which is preliminary data.</text>
</comment>